<sequence length="68" mass="7715">MSNQHPEDDIARDNKADATQQFEQAAFELFDAPVEQSEIEQEIKALNLSNMTPIDALVKLSELQKQLK</sequence>
<accession>A0A380FF55</accession>
<reference evidence="1 2" key="1">
    <citation type="submission" date="2018-06" db="EMBL/GenBank/DDBJ databases">
        <authorList>
            <consortium name="Pathogen Informatics"/>
            <person name="Doyle S."/>
        </authorList>
    </citation>
    <scope>NUCLEOTIDE SEQUENCE [LARGE SCALE GENOMIC DNA]</scope>
    <source>
        <strain evidence="1 2">NCTC12195</strain>
    </source>
</reference>
<organism evidence="1 2">
    <name type="scientific">Staphylococcus gallinarum</name>
    <dbReference type="NCBI Taxonomy" id="1293"/>
    <lineage>
        <taxon>Bacteria</taxon>
        <taxon>Bacillati</taxon>
        <taxon>Bacillota</taxon>
        <taxon>Bacilli</taxon>
        <taxon>Bacillales</taxon>
        <taxon>Staphylococcaceae</taxon>
        <taxon>Staphylococcus</taxon>
    </lineage>
</organism>
<name>A0A380FF55_STAGA</name>
<dbReference type="EMBL" id="UHDK01000001">
    <property type="protein sequence ID" value="SUM32847.1"/>
    <property type="molecule type" value="Genomic_DNA"/>
</dbReference>
<protein>
    <submittedName>
        <fullName evidence="1">DNA mismatch repair protein MutS</fullName>
    </submittedName>
</protein>
<proteinExistence type="predicted"/>
<evidence type="ECO:0000313" key="1">
    <source>
        <dbReference type="EMBL" id="SUM32847.1"/>
    </source>
</evidence>
<evidence type="ECO:0000313" key="2">
    <source>
        <dbReference type="Proteomes" id="UP000255277"/>
    </source>
</evidence>
<gene>
    <name evidence="1" type="primary">mutS_6</name>
    <name evidence="1" type="ORF">NCTC12195_02296</name>
</gene>
<dbReference type="Proteomes" id="UP000255277">
    <property type="component" value="Unassembled WGS sequence"/>
</dbReference>
<dbReference type="AlphaFoldDB" id="A0A380FF55"/>